<dbReference type="Gene3D" id="3.40.50.1110">
    <property type="entry name" value="SGNH hydrolase"/>
    <property type="match status" value="1"/>
</dbReference>
<dbReference type="Pfam" id="PF00657">
    <property type="entry name" value="Lipase_GDSL"/>
    <property type="match status" value="1"/>
</dbReference>
<feature type="signal peptide" evidence="3">
    <location>
        <begin position="1"/>
        <end position="25"/>
    </location>
</feature>
<proteinExistence type="inferred from homology"/>
<dbReference type="SMART" id="SM00869">
    <property type="entry name" value="Autotransporter"/>
    <property type="match status" value="1"/>
</dbReference>
<evidence type="ECO:0000313" key="6">
    <source>
        <dbReference type="Proteomes" id="UP000198512"/>
    </source>
</evidence>
<dbReference type="InterPro" id="IPR006315">
    <property type="entry name" value="OM_autotransptr_brl_dom"/>
</dbReference>
<comment type="caution">
    <text evidence="5">The sequence shown here is derived from an EMBL/GenBank/DDBJ whole genome shotgun (WGS) entry which is preliminary data.</text>
</comment>
<dbReference type="PANTHER" id="PTHR45642">
    <property type="entry name" value="GDSL ESTERASE/LIPASE EXL3"/>
    <property type="match status" value="1"/>
</dbReference>
<feature type="chain" id="PRO_5047468082" evidence="3">
    <location>
        <begin position="26"/>
        <end position="646"/>
    </location>
</feature>
<evidence type="ECO:0000256" key="2">
    <source>
        <dbReference type="ARBA" id="ARBA00022729"/>
    </source>
</evidence>
<evidence type="ECO:0000313" key="5">
    <source>
        <dbReference type="EMBL" id="SER02316.1"/>
    </source>
</evidence>
<accession>A0ABY1BJV2</accession>
<feature type="domain" description="Autotransporter" evidence="4">
    <location>
        <begin position="368"/>
        <end position="646"/>
    </location>
</feature>
<reference evidence="5 6" key="1">
    <citation type="submission" date="2016-10" db="EMBL/GenBank/DDBJ databases">
        <authorList>
            <person name="Varghese N."/>
            <person name="Submissions S."/>
        </authorList>
    </citation>
    <scope>NUCLEOTIDE SEQUENCE [LARGE SCALE GENOMIC DNA]</scope>
    <source>
        <strain evidence="5 6">CIP 109853</strain>
    </source>
</reference>
<evidence type="ECO:0000259" key="4">
    <source>
        <dbReference type="PROSITE" id="PS51208"/>
    </source>
</evidence>
<dbReference type="CDD" id="cd01847">
    <property type="entry name" value="Triacylglycerol_lipase_like"/>
    <property type="match status" value="1"/>
</dbReference>
<dbReference type="NCBIfam" id="TIGR01414">
    <property type="entry name" value="autotrans_barl"/>
    <property type="match status" value="1"/>
</dbReference>
<dbReference type="InterPro" id="IPR005546">
    <property type="entry name" value="Autotransporte_beta"/>
</dbReference>
<evidence type="ECO:0000256" key="1">
    <source>
        <dbReference type="ARBA" id="ARBA00008668"/>
    </source>
</evidence>
<dbReference type="PANTHER" id="PTHR45642:SF139">
    <property type="entry name" value="SGNH HYDROLASE-TYPE ESTERASE DOMAIN-CONTAINING PROTEIN"/>
    <property type="match status" value="1"/>
</dbReference>
<gene>
    <name evidence="5" type="ORF">SAMN05216600_113118</name>
</gene>
<dbReference type="InterPro" id="IPR017186">
    <property type="entry name" value="Lipase_autotranspt_EstA"/>
</dbReference>
<dbReference type="InterPro" id="IPR001087">
    <property type="entry name" value="GDSL"/>
</dbReference>
<evidence type="ECO:0000256" key="3">
    <source>
        <dbReference type="SAM" id="SignalP"/>
    </source>
</evidence>
<dbReference type="SUPFAM" id="SSF103515">
    <property type="entry name" value="Autotransporter"/>
    <property type="match status" value="1"/>
</dbReference>
<dbReference type="PIRSF" id="PIRSF037375">
    <property type="entry name" value="Autotrns_EstA"/>
    <property type="match status" value="1"/>
</dbReference>
<keyword evidence="2 3" id="KW-0732">Signal</keyword>
<dbReference type="PROSITE" id="PS51208">
    <property type="entry name" value="AUTOTRANSPORTER"/>
    <property type="match status" value="1"/>
</dbReference>
<dbReference type="SUPFAM" id="SSF52266">
    <property type="entry name" value="SGNH hydrolase"/>
    <property type="match status" value="1"/>
</dbReference>
<dbReference type="InterPro" id="IPR050592">
    <property type="entry name" value="GDSL_lipolytic_enzyme"/>
</dbReference>
<comment type="similarity">
    <text evidence="1">Belongs to the 'GDSL' lipolytic enzyme family.</text>
</comment>
<dbReference type="InterPro" id="IPR036514">
    <property type="entry name" value="SGNH_hydro_sf"/>
</dbReference>
<dbReference type="Gene3D" id="2.40.128.130">
    <property type="entry name" value="Autotransporter beta-domain"/>
    <property type="match status" value="1"/>
</dbReference>
<protein>
    <submittedName>
        <fullName evidence="5">Outer membrane lipase/esterase</fullName>
    </submittedName>
</protein>
<dbReference type="RefSeq" id="WP_069522426.1">
    <property type="nucleotide sequence ID" value="NZ_FOFP01000013.1"/>
</dbReference>
<organism evidence="5 6">
    <name type="scientific">Pseudomonas cuatrocienegasensis</name>
    <dbReference type="NCBI Taxonomy" id="543360"/>
    <lineage>
        <taxon>Bacteria</taxon>
        <taxon>Pseudomonadati</taxon>
        <taxon>Pseudomonadota</taxon>
        <taxon>Gammaproteobacteria</taxon>
        <taxon>Pseudomonadales</taxon>
        <taxon>Pseudomonadaceae</taxon>
        <taxon>Pseudomonas</taxon>
    </lineage>
</organism>
<sequence length="646" mass="69112">MPTLKTWPTLLTSALLLTIAPCSLAAPAPYSGMQVFGDSLSDAGQFPDMQLPGESLRFTNRDGVGQPYALNASTRLGQRLGIEAGQLAASTSVVNATLGLADGNNWATGGYTTPQILDSITATSSVASGGLVLRQRDGYLPWLAAQGLRVDPNTLFYLNGGANDFFQQSAIDPSAIDAAFSITSANTLADSAAALDQAGARYMMVWLLPDLGRTPGSALAGDPATSAGLSALSSLFNQTLVTRLAALDSNVIGLNIPLLFDEVVADPARYGLAAGQDLTGTCYDSSAGDCLENPVYGLNGSTPDASQLLFNDFGHPTTTGQQLIADYAYSLLAAPWEISLLPETAQASLRAHQSWLRNQWQADEGAWQAPGHWRVSVGGGATALDLDGQRSAASGDGRGHSLDMAASYRLRDDWRLGLSLGVARQTLEAGAQASDYRLDSQLLGAFAQYRHHAWWADTSLTGGRLDYGDLERRFALNSDTRTEKGNTDGDLWAVSGRFGYQLFADAPWQLSPFLSADYAKVQVDGYGEDGLRSSALTYADQEVTSKRLGAGLRGALQLAPATRLYAEVAYQHEYEDATRELQMHLRSLPSLDYRLRGYTPASDQHTATLGLSHRFSEGLALRADYNYRQADDDSQQGLSLALSLDY</sequence>
<dbReference type="Proteomes" id="UP000198512">
    <property type="component" value="Unassembled WGS sequence"/>
</dbReference>
<dbReference type="EMBL" id="FOFP01000013">
    <property type="protein sequence ID" value="SER02316.1"/>
    <property type="molecule type" value="Genomic_DNA"/>
</dbReference>
<dbReference type="Pfam" id="PF03797">
    <property type="entry name" value="Autotransporter"/>
    <property type="match status" value="1"/>
</dbReference>
<dbReference type="InterPro" id="IPR036709">
    <property type="entry name" value="Autotransporte_beta_dom_sf"/>
</dbReference>
<keyword evidence="6" id="KW-1185">Reference proteome</keyword>
<name>A0ABY1BJV2_9PSED</name>